<dbReference type="EMBL" id="LAZR01000062">
    <property type="protein sequence ID" value="KKN96823.1"/>
    <property type="molecule type" value="Genomic_DNA"/>
</dbReference>
<gene>
    <name evidence="2" type="ORF">LCGC14_0164670</name>
</gene>
<reference evidence="2" key="1">
    <citation type="journal article" date="2015" name="Nature">
        <title>Complex archaea that bridge the gap between prokaryotes and eukaryotes.</title>
        <authorList>
            <person name="Spang A."/>
            <person name="Saw J.H."/>
            <person name="Jorgensen S.L."/>
            <person name="Zaremba-Niedzwiedzka K."/>
            <person name="Martijn J."/>
            <person name="Lind A.E."/>
            <person name="van Eijk R."/>
            <person name="Schleper C."/>
            <person name="Guy L."/>
            <person name="Ettema T.J."/>
        </authorList>
    </citation>
    <scope>NUCLEOTIDE SEQUENCE</scope>
</reference>
<evidence type="ECO:0000313" key="2">
    <source>
        <dbReference type="EMBL" id="KKN96823.1"/>
    </source>
</evidence>
<protein>
    <submittedName>
        <fullName evidence="2">Uncharacterized protein</fullName>
    </submittedName>
</protein>
<proteinExistence type="predicted"/>
<evidence type="ECO:0000256" key="1">
    <source>
        <dbReference type="SAM" id="MobiDB-lite"/>
    </source>
</evidence>
<sequence length="361" mass="40741">MTTALQETVLEVLDPRLLLEMGWEDLIGFQADDEEIGENLEALYELEYKYSMLRTKPFEGVPQRRERMLERLEAIAYPLAESLARQILVVYEEWLSGHAIGDPKEWAATRVREAEEIDLMVSLDSLTKEAIEAAWSEYDRYVLHGGGPSPYNQGAPKGPDTSEIAQAARAGMLPSLMILAETLMEEENEQMAGEEDFEPYDDPADYLEVTLDSYGSLGALVEGLDWDYVDADPSSFLRELYQTFVFPVWWDHWQPLGIEATRERIEDGVEVLEKIEADAQQFPMQQLFGKLNEIVNLTHQTGGMADYLEGRYSIDATLLQELSDRDTSDWDEELQELGVQMNGPDTQGDAEAAERAGPAPA</sequence>
<dbReference type="AlphaFoldDB" id="A0A0F9XWP2"/>
<comment type="caution">
    <text evidence="2">The sequence shown here is derived from an EMBL/GenBank/DDBJ whole genome shotgun (WGS) entry which is preliminary data.</text>
</comment>
<accession>A0A0F9XWP2</accession>
<name>A0A0F9XWP2_9ZZZZ</name>
<feature type="region of interest" description="Disordered" evidence="1">
    <location>
        <begin position="339"/>
        <end position="361"/>
    </location>
</feature>
<organism evidence="2">
    <name type="scientific">marine sediment metagenome</name>
    <dbReference type="NCBI Taxonomy" id="412755"/>
    <lineage>
        <taxon>unclassified sequences</taxon>
        <taxon>metagenomes</taxon>
        <taxon>ecological metagenomes</taxon>
    </lineage>
</organism>